<accession>A0A0B4FBS5</accession>
<dbReference type="EMBL" id="AZNF01000007">
    <property type="protein sequence ID" value="KID65142.1"/>
    <property type="molecule type" value="Genomic_DNA"/>
</dbReference>
<name>A0A0B4FBS5_METAF</name>
<sequence>MADAQPQHGELVVSQAPKDIYSLTEKCRGLFSTYHQMSIRQTPYKWMMVIYEISFFLWANTSRCLDDRVKFFPGMKELFMSMLSVLQESLEGAIIHHPLAETAVLNDAAIFGIDGAISRLKRLVSMLQIRECPVAREALQVHGLIAKECSNAYASLVSQLIQAVFPNAEPTLQGQLTKSVLYRRYRLIYRLSKSDELQYAKRTGNANFGASRNPQQDMAGGTFSYPPPQKRARWVSHLKADLKPYVCPAAECRRYLMFFSTVEEWNDHMRSHGNDDWFQNIHRTRWACPSCNDNNACFLTESDLEDHLALDEHRTPAVWGKSTLNRSRVLNPRKKYCCPLCNVEQNHGTPRERSDQLDTHFLAHLEELSLVSIHDWDAEISNLIDASINGADAVDVGRRNPLHRRSGPNHDQGKSMQQKMLCYPMRLMEQGIQKVNQVRGNE</sequence>
<dbReference type="PANTHER" id="PTHR35391:SF7">
    <property type="entry name" value="C2H2-TYPE DOMAIN-CONTAINING PROTEIN"/>
    <property type="match status" value="1"/>
</dbReference>
<organism evidence="1 2">
    <name type="scientific">Metarhizium anisopliae (strain ARSEF 549)</name>
    <dbReference type="NCBI Taxonomy" id="3151832"/>
    <lineage>
        <taxon>Eukaryota</taxon>
        <taxon>Fungi</taxon>
        <taxon>Dikarya</taxon>
        <taxon>Ascomycota</taxon>
        <taxon>Pezizomycotina</taxon>
        <taxon>Sordariomycetes</taxon>
        <taxon>Hypocreomycetidae</taxon>
        <taxon>Hypocreales</taxon>
        <taxon>Clavicipitaceae</taxon>
        <taxon>Metarhizium</taxon>
    </lineage>
</organism>
<dbReference type="VEuPathDB" id="FungiDB:MAN_06153"/>
<feature type="non-terminal residue" evidence="1">
    <location>
        <position position="1"/>
    </location>
</feature>
<gene>
    <name evidence="1" type="ORF">MAN_06153</name>
</gene>
<dbReference type="AlphaFoldDB" id="A0A0B4FBS5"/>
<comment type="caution">
    <text evidence="1">The sequence shown here is derived from an EMBL/GenBank/DDBJ whole genome shotgun (WGS) entry which is preliminary data.</text>
</comment>
<dbReference type="PANTHER" id="PTHR35391">
    <property type="entry name" value="C2H2-TYPE DOMAIN-CONTAINING PROTEIN-RELATED"/>
    <property type="match status" value="1"/>
</dbReference>
<protein>
    <submittedName>
        <fullName evidence="1">C2H2 type zinc finger domain protein</fullName>
    </submittedName>
</protein>
<keyword evidence="2" id="KW-1185">Reference proteome</keyword>
<dbReference type="Proteomes" id="UP000031186">
    <property type="component" value="Unassembled WGS sequence"/>
</dbReference>
<evidence type="ECO:0000313" key="1">
    <source>
        <dbReference type="EMBL" id="KID65142.1"/>
    </source>
</evidence>
<reference evidence="1 2" key="1">
    <citation type="journal article" date="2014" name="Proc. Natl. Acad. Sci. U.S.A.">
        <title>Trajectory and genomic determinants of fungal-pathogen speciation and host adaptation.</title>
        <authorList>
            <person name="Hu X."/>
            <person name="Xiao G."/>
            <person name="Zheng P."/>
            <person name="Shang Y."/>
            <person name="Su Y."/>
            <person name="Zhang X."/>
            <person name="Liu X."/>
            <person name="Zhan S."/>
            <person name="St Leger R.J."/>
            <person name="Wang C."/>
        </authorList>
    </citation>
    <scope>NUCLEOTIDE SEQUENCE [LARGE SCALE GENOMIC DNA]</scope>
    <source>
        <strain evidence="1 2">ARSEF 549</strain>
    </source>
</reference>
<proteinExistence type="predicted"/>
<dbReference type="HOGENOM" id="CLU_624158_0_0_1"/>
<evidence type="ECO:0000313" key="2">
    <source>
        <dbReference type="Proteomes" id="UP000031186"/>
    </source>
</evidence>